<keyword evidence="1" id="KW-0472">Membrane</keyword>
<evidence type="ECO:0000313" key="2">
    <source>
        <dbReference type="EMBL" id="KFM72101.1"/>
    </source>
</evidence>
<keyword evidence="1" id="KW-1133">Transmembrane helix</keyword>
<dbReference type="STRING" id="407821.A0A087U412"/>
<protein>
    <submittedName>
        <fullName evidence="2">Phosphatidylserine synthase 2</fullName>
    </submittedName>
</protein>
<accession>A0A087U412</accession>
<dbReference type="Proteomes" id="UP000054359">
    <property type="component" value="Unassembled WGS sequence"/>
</dbReference>
<dbReference type="EMBL" id="KK118050">
    <property type="protein sequence ID" value="KFM72101.1"/>
    <property type="molecule type" value="Genomic_DNA"/>
</dbReference>
<evidence type="ECO:0000313" key="3">
    <source>
        <dbReference type="Proteomes" id="UP000054359"/>
    </source>
</evidence>
<evidence type="ECO:0000256" key="1">
    <source>
        <dbReference type="SAM" id="Phobius"/>
    </source>
</evidence>
<dbReference type="AlphaFoldDB" id="A0A087U412"/>
<dbReference type="OrthoDB" id="10265393at2759"/>
<name>A0A087U412_STEMI</name>
<gene>
    <name evidence="2" type="ORF">X975_25668</name>
</gene>
<organism evidence="2 3">
    <name type="scientific">Stegodyphus mimosarum</name>
    <name type="common">African social velvet spider</name>
    <dbReference type="NCBI Taxonomy" id="407821"/>
    <lineage>
        <taxon>Eukaryota</taxon>
        <taxon>Metazoa</taxon>
        <taxon>Ecdysozoa</taxon>
        <taxon>Arthropoda</taxon>
        <taxon>Chelicerata</taxon>
        <taxon>Arachnida</taxon>
        <taxon>Araneae</taxon>
        <taxon>Araneomorphae</taxon>
        <taxon>Entelegynae</taxon>
        <taxon>Eresoidea</taxon>
        <taxon>Eresidae</taxon>
        <taxon>Stegodyphus</taxon>
    </lineage>
</organism>
<keyword evidence="3" id="KW-1185">Reference proteome</keyword>
<sequence>MSVMVMKSRMSTDDKHSQQQNFQQIPTVHDWESYKVKDVFDDGTMSFFWQAHTLTVLFFFTCALVYVSFFEE</sequence>
<reference evidence="2 3" key="1">
    <citation type="submission" date="2013-11" db="EMBL/GenBank/DDBJ databases">
        <title>Genome sequencing of Stegodyphus mimosarum.</title>
        <authorList>
            <person name="Bechsgaard J."/>
        </authorList>
    </citation>
    <scope>NUCLEOTIDE SEQUENCE [LARGE SCALE GENOMIC DNA]</scope>
</reference>
<feature type="transmembrane region" description="Helical" evidence="1">
    <location>
        <begin position="47"/>
        <end position="69"/>
    </location>
</feature>
<keyword evidence="1" id="KW-0812">Transmembrane</keyword>
<feature type="non-terminal residue" evidence="2">
    <location>
        <position position="72"/>
    </location>
</feature>
<proteinExistence type="predicted"/>